<dbReference type="SUPFAM" id="SSF46767">
    <property type="entry name" value="Methylated DNA-protein cysteine methyltransferase, C-terminal domain"/>
    <property type="match status" value="1"/>
</dbReference>
<organism evidence="12 13">
    <name type="scientific">Undibacterium parvum</name>
    <dbReference type="NCBI Taxonomy" id="401471"/>
    <lineage>
        <taxon>Bacteria</taxon>
        <taxon>Pseudomonadati</taxon>
        <taxon>Pseudomonadota</taxon>
        <taxon>Betaproteobacteria</taxon>
        <taxon>Burkholderiales</taxon>
        <taxon>Oxalobacteraceae</taxon>
        <taxon>Undibacterium</taxon>
    </lineage>
</organism>
<comment type="catalytic activity">
    <reaction evidence="1 9">
        <text>a 4-O-methyl-thymidine in DNA + L-cysteinyl-[protein] = a thymidine in DNA + S-methyl-L-cysteinyl-[protein]</text>
        <dbReference type="Rhea" id="RHEA:53428"/>
        <dbReference type="Rhea" id="RHEA-COMP:10131"/>
        <dbReference type="Rhea" id="RHEA-COMP:10132"/>
        <dbReference type="Rhea" id="RHEA-COMP:13555"/>
        <dbReference type="Rhea" id="RHEA-COMP:13556"/>
        <dbReference type="ChEBI" id="CHEBI:29950"/>
        <dbReference type="ChEBI" id="CHEBI:82612"/>
        <dbReference type="ChEBI" id="CHEBI:137386"/>
        <dbReference type="ChEBI" id="CHEBI:137387"/>
        <dbReference type="EC" id="2.1.1.63"/>
    </reaction>
</comment>
<reference evidence="12 13" key="1">
    <citation type="journal article" date="2011" name="Int. J. Syst. Evol. Microbiol.">
        <title>Description of Undibacterium oligocarboniphilum sp. nov., isolated from purified water, and Undibacterium pigrum strain CCUG 49012 as the type strain of Undibacterium parvum sp. nov., and emended descriptions of the genus Undibacterium and the species Undibacterium pigrum.</title>
        <authorList>
            <person name="Eder W."/>
            <person name="Wanner G."/>
            <person name="Ludwig W."/>
            <person name="Busse H.J."/>
            <person name="Ziemke-Kageler F."/>
            <person name="Lang E."/>
        </authorList>
    </citation>
    <scope>NUCLEOTIDE SEQUENCE [LARGE SCALE GENOMIC DNA]</scope>
    <source>
        <strain evidence="12 13">DSM 23061</strain>
    </source>
</reference>
<evidence type="ECO:0000313" key="13">
    <source>
        <dbReference type="Proteomes" id="UP000275663"/>
    </source>
</evidence>
<dbReference type="InterPro" id="IPR014048">
    <property type="entry name" value="MethylDNA_cys_MeTrfase_DNA-bd"/>
</dbReference>
<evidence type="ECO:0000256" key="6">
    <source>
        <dbReference type="ARBA" id="ARBA00022763"/>
    </source>
</evidence>
<keyword evidence="13" id="KW-1185">Reference proteome</keyword>
<dbReference type="InterPro" id="IPR001497">
    <property type="entry name" value="MethylDNA_cys_MeTrfase_AS"/>
</dbReference>
<dbReference type="CDD" id="cd06445">
    <property type="entry name" value="ATase"/>
    <property type="match status" value="1"/>
</dbReference>
<comment type="function">
    <text evidence="9">Involved in the cellular defense against the biological effects of O6-methylguanine (O6-MeG) and O4-methylthymine (O4-MeT) in DNA. Repairs the methylated nucleobase in DNA by stoichiometrically transferring the methyl group to a cysteine residue in the enzyme. This is a suicide reaction: the enzyme is irreversibly inactivated.</text>
</comment>
<dbReference type="InterPro" id="IPR008332">
    <property type="entry name" value="MethylG_MeTrfase_N"/>
</dbReference>
<name>A0A3S9HIV1_9BURK</name>
<comment type="miscellaneous">
    <text evidence="9">This enzyme catalyzes only one turnover and therefore is not strictly catalytic. According to one definition, an enzyme is a biocatalyst that acts repeatedly and over many reaction cycles.</text>
</comment>
<dbReference type="GO" id="GO:0003908">
    <property type="term" value="F:methylated-DNA-[protein]-cysteine S-methyltransferase activity"/>
    <property type="evidence" value="ECO:0007669"/>
    <property type="project" value="UniProtKB-UniRule"/>
</dbReference>
<evidence type="ECO:0000313" key="12">
    <source>
        <dbReference type="EMBL" id="AZP12030.1"/>
    </source>
</evidence>
<dbReference type="Proteomes" id="UP000275663">
    <property type="component" value="Chromosome"/>
</dbReference>
<dbReference type="Pfam" id="PF01035">
    <property type="entry name" value="DNA_binding_1"/>
    <property type="match status" value="1"/>
</dbReference>
<dbReference type="KEGG" id="upv:EJN92_08460"/>
<comment type="catalytic activity">
    <reaction evidence="8 9">
        <text>a 6-O-methyl-2'-deoxyguanosine in DNA + L-cysteinyl-[protein] = S-methyl-L-cysteinyl-[protein] + a 2'-deoxyguanosine in DNA</text>
        <dbReference type="Rhea" id="RHEA:24000"/>
        <dbReference type="Rhea" id="RHEA-COMP:10131"/>
        <dbReference type="Rhea" id="RHEA-COMP:10132"/>
        <dbReference type="Rhea" id="RHEA-COMP:11367"/>
        <dbReference type="Rhea" id="RHEA-COMP:11368"/>
        <dbReference type="ChEBI" id="CHEBI:29950"/>
        <dbReference type="ChEBI" id="CHEBI:82612"/>
        <dbReference type="ChEBI" id="CHEBI:85445"/>
        <dbReference type="ChEBI" id="CHEBI:85448"/>
        <dbReference type="EC" id="2.1.1.63"/>
    </reaction>
</comment>
<comment type="similarity">
    <text evidence="2 9">Belongs to the MGMT family.</text>
</comment>
<evidence type="ECO:0000256" key="2">
    <source>
        <dbReference type="ARBA" id="ARBA00008711"/>
    </source>
</evidence>
<feature type="domain" description="Methylated-DNA-[protein]-cysteine S-methyltransferase DNA binding" evidence="10">
    <location>
        <begin position="78"/>
        <end position="157"/>
    </location>
</feature>
<dbReference type="InterPro" id="IPR036217">
    <property type="entry name" value="MethylDNA_cys_MeTrfase_DNAb"/>
</dbReference>
<keyword evidence="6 9" id="KW-0227">DNA damage</keyword>
<evidence type="ECO:0000256" key="1">
    <source>
        <dbReference type="ARBA" id="ARBA00001286"/>
    </source>
</evidence>
<accession>A0A3S9HIV1</accession>
<comment type="subcellular location">
    <subcellularLocation>
        <location evidence="9">Cytoplasm</location>
    </subcellularLocation>
</comment>
<evidence type="ECO:0000256" key="8">
    <source>
        <dbReference type="ARBA" id="ARBA00049348"/>
    </source>
</evidence>
<dbReference type="GO" id="GO:0005737">
    <property type="term" value="C:cytoplasm"/>
    <property type="evidence" value="ECO:0007669"/>
    <property type="project" value="UniProtKB-SubCell"/>
</dbReference>
<dbReference type="AlphaFoldDB" id="A0A3S9HIV1"/>
<evidence type="ECO:0000256" key="9">
    <source>
        <dbReference type="HAMAP-Rule" id="MF_00772"/>
    </source>
</evidence>
<dbReference type="InterPro" id="IPR023546">
    <property type="entry name" value="MGMT"/>
</dbReference>
<keyword evidence="7 9" id="KW-0234">DNA repair</keyword>
<feature type="domain" description="Methylguanine DNA methyltransferase ribonuclease-like" evidence="11">
    <location>
        <begin position="4"/>
        <end position="73"/>
    </location>
</feature>
<dbReference type="NCBIfam" id="TIGR00589">
    <property type="entry name" value="ogt"/>
    <property type="match status" value="1"/>
</dbReference>
<dbReference type="GO" id="GO:0032259">
    <property type="term" value="P:methylation"/>
    <property type="evidence" value="ECO:0007669"/>
    <property type="project" value="UniProtKB-KW"/>
</dbReference>
<keyword evidence="5 9" id="KW-0808">Transferase</keyword>
<dbReference type="Pfam" id="PF02870">
    <property type="entry name" value="Methyltransf_1N"/>
    <property type="match status" value="1"/>
</dbReference>
<dbReference type="OrthoDB" id="9802228at2"/>
<dbReference type="RefSeq" id="WP_126127412.1">
    <property type="nucleotide sequence ID" value="NZ_CP034464.1"/>
</dbReference>
<dbReference type="Gene3D" id="3.30.160.70">
    <property type="entry name" value="Methylated DNA-protein cysteine methyltransferase domain"/>
    <property type="match status" value="1"/>
</dbReference>
<dbReference type="PANTHER" id="PTHR10815:SF5">
    <property type="entry name" value="METHYLATED-DNA--PROTEIN-CYSTEINE METHYLTRANSFERASE"/>
    <property type="match status" value="1"/>
</dbReference>
<sequence length="161" mass="17391">MLEYLYYQSPLGPLLLAASERGLAGVYFAEHRHFKGMAGWRRNDEHAVLQQTAAQLGSYFKGQRQEFDLPLDLSQGTQFQQAVWQALRKLTYGSTASYADIAAQIGKPAAVRAVGAANGRNPISIIVPCHRVIASSGALTGYAGGLPNKVALLSLEKSINT</sequence>
<evidence type="ECO:0000256" key="3">
    <source>
        <dbReference type="ARBA" id="ARBA00022490"/>
    </source>
</evidence>
<evidence type="ECO:0000256" key="4">
    <source>
        <dbReference type="ARBA" id="ARBA00022603"/>
    </source>
</evidence>
<evidence type="ECO:0000256" key="5">
    <source>
        <dbReference type="ARBA" id="ARBA00022679"/>
    </source>
</evidence>
<dbReference type="InterPro" id="IPR036388">
    <property type="entry name" value="WH-like_DNA-bd_sf"/>
</dbReference>
<protein>
    <recommendedName>
        <fullName evidence="9">Methylated-DNA--protein-cysteine methyltransferase</fullName>
        <ecNumber evidence="9">2.1.1.63</ecNumber>
    </recommendedName>
    <alternativeName>
        <fullName evidence="9">6-O-methylguanine-DNA methyltransferase</fullName>
        <shortName evidence="9">MGMT</shortName>
    </alternativeName>
    <alternativeName>
        <fullName evidence="9">O-6-methylguanine-DNA-alkyltransferase</fullName>
    </alternativeName>
</protein>
<dbReference type="FunFam" id="1.10.10.10:FF:000214">
    <property type="entry name" value="Methylated-DNA--protein-cysteine methyltransferase"/>
    <property type="match status" value="1"/>
</dbReference>
<dbReference type="HAMAP" id="MF_00772">
    <property type="entry name" value="OGT"/>
    <property type="match status" value="1"/>
</dbReference>
<feature type="active site" description="Nucleophile; methyl group acceptor" evidence="9">
    <location>
        <position position="129"/>
    </location>
</feature>
<evidence type="ECO:0000259" key="10">
    <source>
        <dbReference type="Pfam" id="PF01035"/>
    </source>
</evidence>
<keyword evidence="4 9" id="KW-0489">Methyltransferase</keyword>
<dbReference type="EC" id="2.1.1.63" evidence="9"/>
<dbReference type="PANTHER" id="PTHR10815">
    <property type="entry name" value="METHYLATED-DNA--PROTEIN-CYSTEINE METHYLTRANSFERASE"/>
    <property type="match status" value="1"/>
</dbReference>
<dbReference type="SUPFAM" id="SSF53155">
    <property type="entry name" value="Methylated DNA-protein cysteine methyltransferase domain"/>
    <property type="match status" value="1"/>
</dbReference>
<dbReference type="InterPro" id="IPR036631">
    <property type="entry name" value="MGMT_N_sf"/>
</dbReference>
<dbReference type="EMBL" id="CP034464">
    <property type="protein sequence ID" value="AZP12030.1"/>
    <property type="molecule type" value="Genomic_DNA"/>
</dbReference>
<dbReference type="GO" id="GO:0006307">
    <property type="term" value="P:DNA alkylation repair"/>
    <property type="evidence" value="ECO:0007669"/>
    <property type="project" value="UniProtKB-UniRule"/>
</dbReference>
<dbReference type="PROSITE" id="PS00374">
    <property type="entry name" value="MGMT"/>
    <property type="match status" value="1"/>
</dbReference>
<dbReference type="Gene3D" id="1.10.10.10">
    <property type="entry name" value="Winged helix-like DNA-binding domain superfamily/Winged helix DNA-binding domain"/>
    <property type="match status" value="1"/>
</dbReference>
<keyword evidence="3 9" id="KW-0963">Cytoplasm</keyword>
<gene>
    <name evidence="12" type="ORF">EJN92_08460</name>
</gene>
<evidence type="ECO:0000259" key="11">
    <source>
        <dbReference type="Pfam" id="PF02870"/>
    </source>
</evidence>
<evidence type="ECO:0000256" key="7">
    <source>
        <dbReference type="ARBA" id="ARBA00023204"/>
    </source>
</evidence>
<proteinExistence type="inferred from homology"/>